<evidence type="ECO:0000256" key="11">
    <source>
        <dbReference type="ARBA" id="ARBA00022741"/>
    </source>
</evidence>
<dbReference type="FunFam" id="3.40.50.2020:FF:000006">
    <property type="entry name" value="Hypoxanthine phosphoribosyltransferase"/>
    <property type="match status" value="1"/>
</dbReference>
<evidence type="ECO:0000256" key="7">
    <source>
        <dbReference type="ARBA" id="ARBA00022676"/>
    </source>
</evidence>
<keyword evidence="12 15" id="KW-0460">Magnesium</keyword>
<evidence type="ECO:0000256" key="1">
    <source>
        <dbReference type="ARBA" id="ARBA00001946"/>
    </source>
</evidence>
<evidence type="ECO:0000313" key="17">
    <source>
        <dbReference type="EMBL" id="RNL19418.1"/>
    </source>
</evidence>
<dbReference type="PANTHER" id="PTHR43340">
    <property type="entry name" value="HYPOXANTHINE-GUANINE PHOSPHORIBOSYLTRANSFERASE"/>
    <property type="match status" value="1"/>
</dbReference>
<dbReference type="Pfam" id="PF00156">
    <property type="entry name" value="Pribosyltran"/>
    <property type="match status" value="1"/>
</dbReference>
<evidence type="ECO:0000256" key="9">
    <source>
        <dbReference type="ARBA" id="ARBA00022723"/>
    </source>
</evidence>
<dbReference type="GO" id="GO:0004422">
    <property type="term" value="F:hypoxanthine phosphoribosyltransferase activity"/>
    <property type="evidence" value="ECO:0007669"/>
    <property type="project" value="InterPro"/>
</dbReference>
<dbReference type="EC" id="2.4.2.8" evidence="15"/>
<proteinExistence type="inferred from homology"/>
<dbReference type="GO" id="GO:0046100">
    <property type="term" value="P:hypoxanthine metabolic process"/>
    <property type="evidence" value="ECO:0007669"/>
    <property type="project" value="TreeGrafter"/>
</dbReference>
<evidence type="ECO:0000256" key="2">
    <source>
        <dbReference type="ARBA" id="ARBA00004496"/>
    </source>
</evidence>
<keyword evidence="6 15" id="KW-0963">Cytoplasm</keyword>
<dbReference type="InterPro" id="IPR000836">
    <property type="entry name" value="PRTase_dom"/>
</dbReference>
<dbReference type="Proteomes" id="UP000267368">
    <property type="component" value="Unassembled WGS sequence"/>
</dbReference>
<dbReference type="GO" id="GO:0032264">
    <property type="term" value="P:IMP salvage"/>
    <property type="evidence" value="ECO:0007669"/>
    <property type="project" value="UniProtKB-UniPathway"/>
</dbReference>
<evidence type="ECO:0000256" key="13">
    <source>
        <dbReference type="ARBA" id="ARBA00048811"/>
    </source>
</evidence>
<feature type="domain" description="Phosphoribosyltransferase" evidence="16">
    <location>
        <begin position="54"/>
        <end position="186"/>
    </location>
</feature>
<reference evidence="18" key="1">
    <citation type="submission" date="2018-05" db="EMBL/GenBank/DDBJ databases">
        <title>Genome Sequencing of selected type strains of the family Eggerthellaceae.</title>
        <authorList>
            <person name="Danylec N."/>
            <person name="Stoll D.A."/>
            <person name="Doetsch A."/>
            <person name="Huch M."/>
        </authorList>
    </citation>
    <scope>NUCLEOTIDE SEQUENCE [LARGE SCALE GENOMIC DNA]</scope>
    <source>
        <strain evidence="18">DSM 17537</strain>
    </source>
</reference>
<comment type="pathway">
    <text evidence="4">Purine metabolism; GMP biosynthesis via salvage pathway; GMP from guanine: step 1/1.</text>
</comment>
<sequence length="207" mass="23355">MTEQNTVLAAGERDRYFGDDDIKEILYTQEELSRRVREIGRSITEDYRDRASERASDGAPGLVVISVLRGAAIYMSDLVREIDLPLEMDYMAVSSYGSGTKSSGVVRILKDLSSQIEGRHVIIAEDILDSGLTLKYLMGVLESRNPASIEIATLLRKRTERQVDIDCKYVGFECPDEFIVGYGLDYAEHYRNLPYIGILKPEIYQGK</sequence>
<dbReference type="EMBL" id="QICB01000005">
    <property type="protein sequence ID" value="RNL19418.1"/>
    <property type="molecule type" value="Genomic_DNA"/>
</dbReference>
<evidence type="ECO:0000256" key="15">
    <source>
        <dbReference type="RuleBase" id="RU364099"/>
    </source>
</evidence>
<evidence type="ECO:0000313" key="18">
    <source>
        <dbReference type="Proteomes" id="UP000267368"/>
    </source>
</evidence>
<dbReference type="CDD" id="cd06223">
    <property type="entry name" value="PRTases_typeI"/>
    <property type="match status" value="1"/>
</dbReference>
<organism evidence="17 18">
    <name type="scientific">Slackia faecicanis</name>
    <dbReference type="NCBI Taxonomy" id="255723"/>
    <lineage>
        <taxon>Bacteria</taxon>
        <taxon>Bacillati</taxon>
        <taxon>Actinomycetota</taxon>
        <taxon>Coriobacteriia</taxon>
        <taxon>Eggerthellales</taxon>
        <taxon>Eggerthellaceae</taxon>
        <taxon>Slackia</taxon>
    </lineage>
</organism>
<protein>
    <recommendedName>
        <fullName evidence="15">Hypoxanthine phosphoribosyltransferase</fullName>
        <ecNumber evidence="15">2.4.2.8</ecNumber>
    </recommendedName>
</protein>
<dbReference type="InterPro" id="IPR029057">
    <property type="entry name" value="PRTase-like"/>
</dbReference>
<comment type="subcellular location">
    <subcellularLocation>
        <location evidence="2 15">Cytoplasm</location>
    </subcellularLocation>
</comment>
<evidence type="ECO:0000256" key="6">
    <source>
        <dbReference type="ARBA" id="ARBA00022490"/>
    </source>
</evidence>
<keyword evidence="10 15" id="KW-0660">Purine salvage</keyword>
<gene>
    <name evidence="17" type="primary">hpt</name>
    <name evidence="17" type="ORF">DMP07_06855</name>
</gene>
<comment type="caution">
    <text evidence="17">The sequence shown here is derived from an EMBL/GenBank/DDBJ whole genome shotgun (WGS) entry which is preliminary data.</text>
</comment>
<dbReference type="InterPro" id="IPR005904">
    <property type="entry name" value="Hxn_phspho_trans"/>
</dbReference>
<name>A0A3N0AEF1_9ACTN</name>
<dbReference type="OrthoDB" id="9802824at2"/>
<accession>A0A3N0AEF1</accession>
<dbReference type="GO" id="GO:0032263">
    <property type="term" value="P:GMP salvage"/>
    <property type="evidence" value="ECO:0007669"/>
    <property type="project" value="TreeGrafter"/>
</dbReference>
<dbReference type="RefSeq" id="WP_123198412.1">
    <property type="nucleotide sequence ID" value="NZ_QICB01000005.1"/>
</dbReference>
<dbReference type="GO" id="GO:0006178">
    <property type="term" value="P:guanine salvage"/>
    <property type="evidence" value="ECO:0007669"/>
    <property type="project" value="TreeGrafter"/>
</dbReference>
<dbReference type="GO" id="GO:0000166">
    <property type="term" value="F:nucleotide binding"/>
    <property type="evidence" value="ECO:0007669"/>
    <property type="project" value="UniProtKB-KW"/>
</dbReference>
<keyword evidence="8 15" id="KW-0808">Transferase</keyword>
<keyword evidence="9 15" id="KW-0479">Metal-binding</keyword>
<comment type="catalytic activity">
    <reaction evidence="13">
        <text>GMP + diphosphate = guanine + 5-phospho-alpha-D-ribose 1-diphosphate</text>
        <dbReference type="Rhea" id="RHEA:25424"/>
        <dbReference type="ChEBI" id="CHEBI:16235"/>
        <dbReference type="ChEBI" id="CHEBI:33019"/>
        <dbReference type="ChEBI" id="CHEBI:58017"/>
        <dbReference type="ChEBI" id="CHEBI:58115"/>
        <dbReference type="EC" id="2.4.2.8"/>
    </reaction>
    <physiologicalReaction direction="right-to-left" evidence="13">
        <dbReference type="Rhea" id="RHEA:25426"/>
    </physiologicalReaction>
</comment>
<comment type="catalytic activity">
    <reaction evidence="14">
        <text>IMP + diphosphate = hypoxanthine + 5-phospho-alpha-D-ribose 1-diphosphate</text>
        <dbReference type="Rhea" id="RHEA:17973"/>
        <dbReference type="ChEBI" id="CHEBI:17368"/>
        <dbReference type="ChEBI" id="CHEBI:33019"/>
        <dbReference type="ChEBI" id="CHEBI:58017"/>
        <dbReference type="ChEBI" id="CHEBI:58053"/>
        <dbReference type="EC" id="2.4.2.8"/>
    </reaction>
    <physiologicalReaction direction="right-to-left" evidence="14">
        <dbReference type="Rhea" id="RHEA:17975"/>
    </physiologicalReaction>
</comment>
<dbReference type="InterPro" id="IPR050408">
    <property type="entry name" value="HGPRT"/>
</dbReference>
<evidence type="ECO:0000256" key="4">
    <source>
        <dbReference type="ARBA" id="ARBA00004676"/>
    </source>
</evidence>
<dbReference type="GO" id="GO:0006166">
    <property type="term" value="P:purine ribonucleoside salvage"/>
    <property type="evidence" value="ECO:0007669"/>
    <property type="project" value="UniProtKB-KW"/>
</dbReference>
<evidence type="ECO:0000256" key="12">
    <source>
        <dbReference type="ARBA" id="ARBA00022842"/>
    </source>
</evidence>
<dbReference type="Gene3D" id="3.40.50.2020">
    <property type="match status" value="1"/>
</dbReference>
<dbReference type="GO" id="GO:0005829">
    <property type="term" value="C:cytosol"/>
    <property type="evidence" value="ECO:0007669"/>
    <property type="project" value="TreeGrafter"/>
</dbReference>
<dbReference type="GO" id="GO:0000287">
    <property type="term" value="F:magnesium ion binding"/>
    <property type="evidence" value="ECO:0007669"/>
    <property type="project" value="TreeGrafter"/>
</dbReference>
<dbReference type="AlphaFoldDB" id="A0A3N0AEF1"/>
<comment type="similarity">
    <text evidence="5 15">Belongs to the purine/pyrimidine phosphoribosyltransferase family.</text>
</comment>
<dbReference type="NCBIfam" id="TIGR01203">
    <property type="entry name" value="HGPRTase"/>
    <property type="match status" value="1"/>
</dbReference>
<evidence type="ECO:0000256" key="3">
    <source>
        <dbReference type="ARBA" id="ARBA00004669"/>
    </source>
</evidence>
<dbReference type="UniPathway" id="UPA00591">
    <property type="reaction ID" value="UER00648"/>
</dbReference>
<keyword evidence="18" id="KW-1185">Reference proteome</keyword>
<evidence type="ECO:0000256" key="14">
    <source>
        <dbReference type="ARBA" id="ARBA00049402"/>
    </source>
</evidence>
<evidence type="ECO:0000256" key="8">
    <source>
        <dbReference type="ARBA" id="ARBA00022679"/>
    </source>
</evidence>
<evidence type="ECO:0000259" key="16">
    <source>
        <dbReference type="Pfam" id="PF00156"/>
    </source>
</evidence>
<comment type="pathway">
    <text evidence="3 15">Purine metabolism; IMP biosynthesis via salvage pathway; IMP from hypoxanthine: step 1/1.</text>
</comment>
<evidence type="ECO:0000256" key="10">
    <source>
        <dbReference type="ARBA" id="ARBA00022726"/>
    </source>
</evidence>
<evidence type="ECO:0000256" key="5">
    <source>
        <dbReference type="ARBA" id="ARBA00008391"/>
    </source>
</evidence>
<dbReference type="GO" id="GO:0052657">
    <property type="term" value="F:guanine phosphoribosyltransferase activity"/>
    <property type="evidence" value="ECO:0007669"/>
    <property type="project" value="RHEA"/>
</dbReference>
<comment type="cofactor">
    <cofactor evidence="1 15">
        <name>Mg(2+)</name>
        <dbReference type="ChEBI" id="CHEBI:18420"/>
    </cofactor>
</comment>
<dbReference type="PANTHER" id="PTHR43340:SF1">
    <property type="entry name" value="HYPOXANTHINE PHOSPHORIBOSYLTRANSFERASE"/>
    <property type="match status" value="1"/>
</dbReference>
<keyword evidence="11 15" id="KW-0547">Nucleotide-binding</keyword>
<dbReference type="SUPFAM" id="SSF53271">
    <property type="entry name" value="PRTase-like"/>
    <property type="match status" value="1"/>
</dbReference>
<keyword evidence="7 15" id="KW-0328">Glycosyltransferase</keyword>